<dbReference type="SMART" id="SM00500">
    <property type="entry name" value="SFM"/>
    <property type="match status" value="1"/>
</dbReference>
<keyword evidence="12" id="KW-1185">Reference proteome</keyword>
<dbReference type="InterPro" id="IPR039979">
    <property type="entry name" value="PRPF18"/>
</dbReference>
<dbReference type="GO" id="GO:0000350">
    <property type="term" value="P:generation of catalytic spliceosome for second transesterification step"/>
    <property type="evidence" value="ECO:0007669"/>
    <property type="project" value="TreeGrafter"/>
</dbReference>
<keyword evidence="4" id="KW-0507">mRNA processing</keyword>
<dbReference type="Pfam" id="PF02840">
    <property type="entry name" value="Prp18"/>
    <property type="match status" value="1"/>
</dbReference>
<comment type="caution">
    <text evidence="11">The sequence shown here is derived from an EMBL/GenBank/DDBJ whole genome shotgun (WGS) entry which is preliminary data.</text>
</comment>
<feature type="compositionally biased region" description="Basic and acidic residues" evidence="9">
    <location>
        <begin position="55"/>
        <end position="65"/>
    </location>
</feature>
<dbReference type="PANTHER" id="PTHR13007">
    <property type="entry name" value="PRE-MRNA SPLICING FACTOR-RELATED"/>
    <property type="match status" value="1"/>
</dbReference>
<comment type="similarity">
    <text evidence="2">Belongs to the PRP18 family.</text>
</comment>
<evidence type="ECO:0000256" key="9">
    <source>
        <dbReference type="SAM" id="MobiDB-lite"/>
    </source>
</evidence>
<dbReference type="Gene3D" id="1.20.940.10">
    <property type="entry name" value="Functional domain of the splicing factor Prp18"/>
    <property type="match status" value="1"/>
</dbReference>
<evidence type="ECO:0000256" key="5">
    <source>
        <dbReference type="ARBA" id="ARBA00022728"/>
    </source>
</evidence>
<evidence type="ECO:0000256" key="2">
    <source>
        <dbReference type="ARBA" id="ARBA00008137"/>
    </source>
</evidence>
<evidence type="ECO:0000256" key="1">
    <source>
        <dbReference type="ARBA" id="ARBA00004123"/>
    </source>
</evidence>
<dbReference type="PANTHER" id="PTHR13007:SF19">
    <property type="entry name" value="PRE-MRNA-SPLICING FACTOR 18"/>
    <property type="match status" value="1"/>
</dbReference>
<dbReference type="SUPFAM" id="SSF47938">
    <property type="entry name" value="Functional domain of the splicing factor Prp18"/>
    <property type="match status" value="1"/>
</dbReference>
<dbReference type="GO" id="GO:0071021">
    <property type="term" value="C:U2-type post-spliceosomal complex"/>
    <property type="evidence" value="ECO:0007669"/>
    <property type="project" value="TreeGrafter"/>
</dbReference>
<evidence type="ECO:0000256" key="7">
    <source>
        <dbReference type="ARBA" id="ARBA00023242"/>
    </source>
</evidence>
<evidence type="ECO:0000256" key="6">
    <source>
        <dbReference type="ARBA" id="ARBA00023187"/>
    </source>
</evidence>
<reference evidence="11" key="1">
    <citation type="submission" date="2019-03" db="EMBL/GenBank/DDBJ databases">
        <title>Improved annotation for the trematode Fasciola hepatica.</title>
        <authorList>
            <person name="Choi Y.-J."/>
            <person name="Martin J."/>
            <person name="Mitreva M."/>
        </authorList>
    </citation>
    <scope>NUCLEOTIDE SEQUENCE [LARGE SCALE GENOMIC DNA]</scope>
</reference>
<dbReference type="EMBL" id="JXXN02004995">
    <property type="protein sequence ID" value="THD20190.1"/>
    <property type="molecule type" value="Genomic_DNA"/>
</dbReference>
<feature type="domain" description="Pre-mRNA processing factor 4 (PRP4)-like" evidence="10">
    <location>
        <begin position="101"/>
        <end position="150"/>
    </location>
</feature>
<proteinExistence type="inferred from homology"/>
<feature type="region of interest" description="Disordered" evidence="9">
    <location>
        <begin position="55"/>
        <end position="75"/>
    </location>
</feature>
<dbReference type="GO" id="GO:0005682">
    <property type="term" value="C:U5 snRNP"/>
    <property type="evidence" value="ECO:0007669"/>
    <property type="project" value="TreeGrafter"/>
</dbReference>
<protein>
    <recommendedName>
        <fullName evidence="3">Pre-mRNA-splicing factor 18</fullName>
    </recommendedName>
    <alternativeName>
        <fullName evidence="8">PRP18 homolog</fullName>
    </alternativeName>
</protein>
<evidence type="ECO:0000256" key="4">
    <source>
        <dbReference type="ARBA" id="ARBA00022664"/>
    </source>
</evidence>
<gene>
    <name evidence="11" type="ORF">D915_008980</name>
</gene>
<dbReference type="AlphaFoldDB" id="A0A4E0RX72"/>
<organism evidence="11 12">
    <name type="scientific">Fasciola hepatica</name>
    <name type="common">Liver fluke</name>
    <dbReference type="NCBI Taxonomy" id="6192"/>
    <lineage>
        <taxon>Eukaryota</taxon>
        <taxon>Metazoa</taxon>
        <taxon>Spiralia</taxon>
        <taxon>Lophotrochozoa</taxon>
        <taxon>Platyhelminthes</taxon>
        <taxon>Trematoda</taxon>
        <taxon>Digenea</taxon>
        <taxon>Plagiorchiida</taxon>
        <taxon>Echinostomata</taxon>
        <taxon>Echinostomatoidea</taxon>
        <taxon>Fasciolidae</taxon>
        <taxon>Fasciola</taxon>
    </lineage>
</organism>
<evidence type="ECO:0000313" key="12">
    <source>
        <dbReference type="Proteomes" id="UP000230066"/>
    </source>
</evidence>
<dbReference type="Proteomes" id="UP000230066">
    <property type="component" value="Unassembled WGS sequence"/>
</dbReference>
<keyword evidence="5" id="KW-0747">Spliceosome</keyword>
<evidence type="ECO:0000313" key="11">
    <source>
        <dbReference type="EMBL" id="THD20190.1"/>
    </source>
</evidence>
<evidence type="ECO:0000259" key="10">
    <source>
        <dbReference type="SMART" id="SM00500"/>
    </source>
</evidence>
<dbReference type="GO" id="GO:0046540">
    <property type="term" value="C:U4/U6 x U5 tri-snRNP complex"/>
    <property type="evidence" value="ECO:0007669"/>
    <property type="project" value="TreeGrafter"/>
</dbReference>
<keyword evidence="7" id="KW-0539">Nucleus</keyword>
<comment type="subcellular location">
    <subcellularLocation>
        <location evidence="1">Nucleus</location>
    </subcellularLocation>
</comment>
<dbReference type="Gene3D" id="4.10.280.110">
    <property type="entry name" value="Pre-mRNA processing factor 4 domain"/>
    <property type="match status" value="1"/>
</dbReference>
<dbReference type="InterPro" id="IPR014906">
    <property type="entry name" value="PRP4-like"/>
</dbReference>
<evidence type="ECO:0000256" key="8">
    <source>
        <dbReference type="ARBA" id="ARBA00031388"/>
    </source>
</evidence>
<keyword evidence="6" id="KW-0508">mRNA splicing</keyword>
<dbReference type="InterPro" id="IPR036285">
    <property type="entry name" value="PRP4-like_sf"/>
</dbReference>
<dbReference type="InterPro" id="IPR004098">
    <property type="entry name" value="Prp18"/>
</dbReference>
<accession>A0A4E0RX72</accession>
<evidence type="ECO:0000256" key="3">
    <source>
        <dbReference type="ARBA" id="ARBA00018242"/>
    </source>
</evidence>
<dbReference type="Pfam" id="PF08799">
    <property type="entry name" value="PRP4"/>
    <property type="match status" value="1"/>
</dbReference>
<name>A0A4E0RX72_FASHE</name>
<dbReference type="SUPFAM" id="SSF158230">
    <property type="entry name" value="PRP4-like"/>
    <property type="match status" value="1"/>
</dbReference>
<sequence>MEVLVQDKPKQPATMDLLKAEIAKKRNYLESKNLVGENKYFKRSLLRQKEEEEYFAKSKRAKDAADDTSESSLLETNEEENLLLKKFEERSREEREKSKLMPRKEVVRLLRERNQPIRLFGESDYDTFQRLKRVQLLEPESKGMRNDLIAALDKVDDAEDEEFYMSSRVKAGSDSIHSNEPSALDVKIKENVLSESDINAMKLDLARYVVYREGTATDDATATVVAISKLTPVTITGELENEFRNTVTDHTLRYLKFLLSKWGHSLNARSKEEKLSYQGKISSATYTQTVEYIKPLLRALQDRCCRNDILDSLVKIITLVMDRNYLKANDAYLELAIGNAPWPLGVTNHGIHSRTAQEKIYAKNVAHVLNDETQRKYIQAIKRLMTQAQRFFPSDPSKSINYMGSA</sequence>